<accession>A0ABY6I1X2</accession>
<sequence>MWGDPLMELFFRNEFRNHAFLEGYGSFSFSDKSTRVRDHLYDIYLSLIFIIESTARQCQIWHKVGFKIYGWLKFAQNWRRLKKILK</sequence>
<dbReference type="EMBL" id="CP104013">
    <property type="protein sequence ID" value="UYP48781.1"/>
    <property type="molecule type" value="Genomic_DNA"/>
</dbReference>
<organism evidence="1 2">
    <name type="scientific">Candidatus Lokiarchaeum ossiferum</name>
    <dbReference type="NCBI Taxonomy" id="2951803"/>
    <lineage>
        <taxon>Archaea</taxon>
        <taxon>Promethearchaeati</taxon>
        <taxon>Promethearchaeota</taxon>
        <taxon>Promethearchaeia</taxon>
        <taxon>Promethearchaeales</taxon>
        <taxon>Promethearchaeaceae</taxon>
        <taxon>Candidatus Lokiarchaeum</taxon>
    </lineage>
</organism>
<keyword evidence="2" id="KW-1185">Reference proteome</keyword>
<protein>
    <submittedName>
        <fullName evidence="1">Uncharacterized protein</fullName>
    </submittedName>
</protein>
<dbReference type="Proteomes" id="UP001208689">
    <property type="component" value="Chromosome"/>
</dbReference>
<name>A0ABY6I1X2_9ARCH</name>
<gene>
    <name evidence="1" type="ORF">NEF87_005066</name>
</gene>
<evidence type="ECO:0000313" key="2">
    <source>
        <dbReference type="Proteomes" id="UP001208689"/>
    </source>
</evidence>
<proteinExistence type="predicted"/>
<reference evidence="1" key="1">
    <citation type="submission" date="2022-09" db="EMBL/GenBank/DDBJ databases">
        <title>Actin cytoskeleton and complex cell architecture in an #Asgard archaeon.</title>
        <authorList>
            <person name="Ponce Toledo R.I."/>
            <person name="Schleper C."/>
            <person name="Rodrigues Oliveira T."/>
            <person name="Wollweber F."/>
            <person name="Xu J."/>
            <person name="Rittmann S."/>
            <person name="Klingl A."/>
            <person name="Pilhofer M."/>
        </authorList>
    </citation>
    <scope>NUCLEOTIDE SEQUENCE</scope>
    <source>
        <strain evidence="1">B-35</strain>
    </source>
</reference>
<evidence type="ECO:0000313" key="1">
    <source>
        <dbReference type="EMBL" id="UYP48781.1"/>
    </source>
</evidence>